<dbReference type="InterPro" id="IPR023393">
    <property type="entry name" value="START-like_dom_sf"/>
</dbReference>
<organism evidence="3 4">
    <name type="scientific">Aristolochia fimbriata</name>
    <name type="common">White veined hardy Dutchman's pipe vine</name>
    <dbReference type="NCBI Taxonomy" id="158543"/>
    <lineage>
        <taxon>Eukaryota</taxon>
        <taxon>Viridiplantae</taxon>
        <taxon>Streptophyta</taxon>
        <taxon>Embryophyta</taxon>
        <taxon>Tracheophyta</taxon>
        <taxon>Spermatophyta</taxon>
        <taxon>Magnoliopsida</taxon>
        <taxon>Magnoliidae</taxon>
        <taxon>Piperales</taxon>
        <taxon>Aristolochiaceae</taxon>
        <taxon>Aristolochia</taxon>
    </lineage>
</organism>
<comment type="caution">
    <text evidence="3">The sequence shown here is derived from an EMBL/GenBank/DDBJ whole genome shotgun (WGS) entry which is preliminary data.</text>
</comment>
<comment type="similarity">
    <text evidence="1">Belongs to the BetVI family.</text>
</comment>
<dbReference type="PANTHER" id="PTHR31213:SF201">
    <property type="entry name" value="OS03G0300400 PROTEIN"/>
    <property type="match status" value="1"/>
</dbReference>
<dbReference type="InterPro" id="IPR000916">
    <property type="entry name" value="Bet_v_I/MLP"/>
</dbReference>
<dbReference type="GO" id="GO:0009738">
    <property type="term" value="P:abscisic acid-activated signaling pathway"/>
    <property type="evidence" value="ECO:0007669"/>
    <property type="project" value="InterPro"/>
</dbReference>
<protein>
    <recommendedName>
        <fullName evidence="2">Bet v I/Major latex protein domain-containing protein</fullName>
    </recommendedName>
</protein>
<dbReference type="PANTHER" id="PTHR31213">
    <property type="entry name" value="OS08G0374000 PROTEIN-RELATED"/>
    <property type="match status" value="1"/>
</dbReference>
<evidence type="ECO:0000256" key="1">
    <source>
        <dbReference type="ARBA" id="ARBA00009744"/>
    </source>
</evidence>
<dbReference type="GO" id="GO:0005737">
    <property type="term" value="C:cytoplasm"/>
    <property type="evidence" value="ECO:0007669"/>
    <property type="project" value="TreeGrafter"/>
</dbReference>
<name>A0AAV7FEA5_ARIFI</name>
<accession>A0AAV7FEA5</accession>
<evidence type="ECO:0000259" key="2">
    <source>
        <dbReference type="SMART" id="SM01037"/>
    </source>
</evidence>
<evidence type="ECO:0000313" key="4">
    <source>
        <dbReference type="Proteomes" id="UP000825729"/>
    </source>
</evidence>
<dbReference type="CDD" id="cd07816">
    <property type="entry name" value="Bet_v1-like"/>
    <property type="match status" value="1"/>
</dbReference>
<evidence type="ECO:0000313" key="3">
    <source>
        <dbReference type="EMBL" id="KAG9459532.1"/>
    </source>
</evidence>
<dbReference type="GO" id="GO:0010427">
    <property type="term" value="F:abscisic acid binding"/>
    <property type="evidence" value="ECO:0007669"/>
    <property type="project" value="InterPro"/>
</dbReference>
<dbReference type="FunFam" id="3.30.530.20:FF:000007">
    <property type="entry name" value="Major pollen allergen Bet v 1-A"/>
    <property type="match status" value="1"/>
</dbReference>
<proteinExistence type="inferred from homology"/>
<dbReference type="EMBL" id="JAINDJ010000002">
    <property type="protein sequence ID" value="KAG9459532.1"/>
    <property type="molecule type" value="Genomic_DNA"/>
</dbReference>
<dbReference type="SUPFAM" id="SSF55961">
    <property type="entry name" value="Bet v1-like"/>
    <property type="match status" value="1"/>
</dbReference>
<dbReference type="SMART" id="SM01037">
    <property type="entry name" value="Bet_v_1"/>
    <property type="match status" value="1"/>
</dbReference>
<dbReference type="Gene3D" id="3.30.530.20">
    <property type="match status" value="1"/>
</dbReference>
<reference evidence="3 4" key="1">
    <citation type="submission" date="2021-07" db="EMBL/GenBank/DDBJ databases">
        <title>The Aristolochia fimbriata genome: insights into angiosperm evolution, floral development and chemical biosynthesis.</title>
        <authorList>
            <person name="Jiao Y."/>
        </authorList>
    </citation>
    <scope>NUCLEOTIDE SEQUENCE [LARGE SCALE GENOMIC DNA]</scope>
    <source>
        <strain evidence="3">IBCAS-2021</strain>
        <tissue evidence="3">Leaf</tissue>
    </source>
</reference>
<dbReference type="AlphaFoldDB" id="A0AAV7FEA5"/>
<dbReference type="GO" id="GO:0005634">
    <property type="term" value="C:nucleus"/>
    <property type="evidence" value="ECO:0007669"/>
    <property type="project" value="TreeGrafter"/>
</dbReference>
<dbReference type="Pfam" id="PF00407">
    <property type="entry name" value="Bet_v_1"/>
    <property type="match status" value="1"/>
</dbReference>
<dbReference type="InterPro" id="IPR024949">
    <property type="entry name" value="Bet_v_I_allergen"/>
</dbReference>
<dbReference type="GO" id="GO:0004864">
    <property type="term" value="F:protein phosphatase inhibitor activity"/>
    <property type="evidence" value="ECO:0007669"/>
    <property type="project" value="InterPro"/>
</dbReference>
<dbReference type="Proteomes" id="UP000825729">
    <property type="component" value="Unassembled WGS sequence"/>
</dbReference>
<gene>
    <name evidence="3" type="ORF">H6P81_004040</name>
</gene>
<dbReference type="PRINTS" id="PR00634">
    <property type="entry name" value="BETALLERGEN"/>
</dbReference>
<keyword evidence="4" id="KW-1185">Reference proteome</keyword>
<dbReference type="GO" id="GO:0038023">
    <property type="term" value="F:signaling receptor activity"/>
    <property type="evidence" value="ECO:0007669"/>
    <property type="project" value="InterPro"/>
</dbReference>
<sequence length="160" mass="17421">MVADSYSKVCVSAHPPARLWKASSDTHKLVPKLIPQQVSHVDLLEGNGGVGTVLKLNFGQDLKHLTHVKNRIEAVDDDNRVVKFRVLEGKDIGTVLKSCVYELKMDETSEGGTKTTVKMDYDTVGDTPLSKDHAESMVDGILGQTKAIDAHLHANPTAYA</sequence>
<feature type="domain" description="Bet v I/Major latex protein" evidence="2">
    <location>
        <begin position="1"/>
        <end position="155"/>
    </location>
</feature>
<dbReference type="GO" id="GO:0006952">
    <property type="term" value="P:defense response"/>
    <property type="evidence" value="ECO:0007669"/>
    <property type="project" value="InterPro"/>
</dbReference>
<dbReference type="InterPro" id="IPR050279">
    <property type="entry name" value="Plant_def-hormone_signal"/>
</dbReference>